<name>A0AC58M5H7_CASCN</name>
<organism evidence="1 2">
    <name type="scientific">Castor canadensis</name>
    <name type="common">American beaver</name>
    <dbReference type="NCBI Taxonomy" id="51338"/>
    <lineage>
        <taxon>Eukaryota</taxon>
        <taxon>Metazoa</taxon>
        <taxon>Chordata</taxon>
        <taxon>Craniata</taxon>
        <taxon>Vertebrata</taxon>
        <taxon>Euteleostomi</taxon>
        <taxon>Mammalia</taxon>
        <taxon>Eutheria</taxon>
        <taxon>Euarchontoglires</taxon>
        <taxon>Glires</taxon>
        <taxon>Rodentia</taxon>
        <taxon>Castorimorpha</taxon>
        <taxon>Castoridae</taxon>
        <taxon>Castor</taxon>
    </lineage>
</organism>
<protein>
    <submittedName>
        <fullName evidence="2">Solute carrier organic anion transporter family member 5A1 isoform X2</fullName>
    </submittedName>
</protein>
<dbReference type="RefSeq" id="XP_073924647.1">
    <property type="nucleotide sequence ID" value="XM_074068546.1"/>
</dbReference>
<proteinExistence type="predicted"/>
<gene>
    <name evidence="2" type="primary">LOC109698442</name>
</gene>
<reference evidence="2" key="1">
    <citation type="submission" date="2025-08" db="UniProtKB">
        <authorList>
            <consortium name="RefSeq"/>
        </authorList>
    </citation>
    <scope>IDENTIFICATION</scope>
</reference>
<evidence type="ECO:0000313" key="1">
    <source>
        <dbReference type="Proteomes" id="UP001732720"/>
    </source>
</evidence>
<keyword evidence="1" id="KW-1185">Reference proteome</keyword>
<evidence type="ECO:0000313" key="2">
    <source>
        <dbReference type="RefSeq" id="XP_073924647.1"/>
    </source>
</evidence>
<accession>A0AC58M5H7</accession>
<sequence>MEEGTGLQPPAGEQLETPATAGAVQEKSESETLRSKSLPVLNSASCRQKLSPASVDVQQAFGCMDSLGRQELKQGRNPLTSSPSAPTTSAGMAGIMDWTHRMDVRKTVSMSPTLATLQQRRCLYVVLADSRCFLVCMCFLTFIQALMVSGYLSSVITTIERRYSLKSSESGLLVSCFDIGNLVVVVFVSYFGGRGRRPLWLAVGGLFIAIGAALFALPHFISPPYQIQELNASASNDGLCQNGNSTATLESPPCPKASGGNNHWVYVALFVCAQILIGMGSTPIYTLGPTYLDDNVKKENASLYLAIMYVMGALGPAVGYLLGGLLIGFYVDPRNPVHLDQNDPRFIGNWWSGFLLCAIAMFLVIFPMFTFPKKLPPRHKKKKKFSVDVSDDDVLKEKSNTSEQVDKKVSSMGFGKNVRGVIIVPSAGVGIVLGGYIIKKLKLGARESAKLAMICSGVSLLCFSTLFIVGCESINLGGINIPYTTGPSLTMPHRNLTGSCNVNCGCKIHEYEPVCGSDGITYFNPCLAGCVNSGNLSTGIRNYTECTCVQSRQVITPPTAGQRSQLRVVIVKTYLNENGYALSGRCKRTCNTLIPFLVFLFIVTFITACAQPSAIIVTLRSVGEEERPFALGMQFVLLRTLAYIPTPIYFGAVIDTTCMLWQQECGVQGSCWEYNVTSFRFVYFGLAAGLKFVGFIFIFLAWYSIKSKEGELQRQRHRDLPLSTVSQVVGRPDKTEKYNRTRSCPAFSTQGEFHEESGQQKGIPYTAQTYSGPFPEAISSSVDPGLEESPDAI</sequence>
<dbReference type="Proteomes" id="UP001732720">
    <property type="component" value="Chromosome 3"/>
</dbReference>